<dbReference type="Proteomes" id="UP001595705">
    <property type="component" value="Unassembled WGS sequence"/>
</dbReference>
<dbReference type="RefSeq" id="WP_386745258.1">
    <property type="nucleotide sequence ID" value="NZ_JBHRYA010000011.1"/>
</dbReference>
<dbReference type="EMBL" id="JBHRYA010000011">
    <property type="protein sequence ID" value="MFC3717361.1"/>
    <property type="molecule type" value="Genomic_DNA"/>
</dbReference>
<evidence type="ECO:0000313" key="1">
    <source>
        <dbReference type="EMBL" id="MFC3717361.1"/>
    </source>
</evidence>
<comment type="caution">
    <text evidence="1">The sequence shown here is derived from an EMBL/GenBank/DDBJ whole genome shotgun (WGS) entry which is preliminary data.</text>
</comment>
<dbReference type="PANTHER" id="PTHR42852">
    <property type="entry name" value="THIOL:DISULFIDE INTERCHANGE PROTEIN DSBE"/>
    <property type="match status" value="1"/>
</dbReference>
<dbReference type="PANTHER" id="PTHR42852:SF13">
    <property type="entry name" value="PROTEIN DIPZ"/>
    <property type="match status" value="1"/>
</dbReference>
<proteinExistence type="predicted"/>
<gene>
    <name evidence="1" type="ORF">ACFONC_14515</name>
</gene>
<reference evidence="2" key="1">
    <citation type="journal article" date="2019" name="Int. J. Syst. Evol. Microbiol.">
        <title>The Global Catalogue of Microorganisms (GCM) 10K type strain sequencing project: providing services to taxonomists for standard genome sequencing and annotation.</title>
        <authorList>
            <consortium name="The Broad Institute Genomics Platform"/>
            <consortium name="The Broad Institute Genome Sequencing Center for Infectious Disease"/>
            <person name="Wu L."/>
            <person name="Ma J."/>
        </authorList>
    </citation>
    <scope>NUCLEOTIDE SEQUENCE [LARGE SCALE GENOMIC DNA]</scope>
    <source>
        <strain evidence="2">KCTC 42441</strain>
    </source>
</reference>
<dbReference type="SUPFAM" id="SSF52833">
    <property type="entry name" value="Thioredoxin-like"/>
    <property type="match status" value="1"/>
</dbReference>
<evidence type="ECO:0000313" key="2">
    <source>
        <dbReference type="Proteomes" id="UP001595705"/>
    </source>
</evidence>
<name>A0ABV7XMH7_9GAMM</name>
<dbReference type="Gene3D" id="3.40.30.10">
    <property type="entry name" value="Glutaredoxin"/>
    <property type="match status" value="1"/>
</dbReference>
<protein>
    <submittedName>
        <fullName evidence="1">TlpA family protein disulfide reductase</fullName>
    </submittedName>
</protein>
<organism evidence="1 2">
    <name type="scientific">Luteimonas soli</name>
    <dbReference type="NCBI Taxonomy" id="1648966"/>
    <lineage>
        <taxon>Bacteria</taxon>
        <taxon>Pseudomonadati</taxon>
        <taxon>Pseudomonadota</taxon>
        <taxon>Gammaproteobacteria</taxon>
        <taxon>Lysobacterales</taxon>
        <taxon>Lysobacteraceae</taxon>
        <taxon>Luteimonas</taxon>
    </lineage>
</organism>
<keyword evidence="2" id="KW-1185">Reference proteome</keyword>
<accession>A0ABV7XMH7</accession>
<sequence>MSQPASEPPMAGASLPPAPEWTVSRWFNADGAPSLQSLRGRVVFLHAFQMLCPACVQHAVPQSLKVAAAFASTDLAVVGLHTVFEHHAVMGPDALQVYLHENRIGYPVGVDSHRDDDPATHPLPLTMQAYAMQGTPTLMLIDHQGRLRRQRFGLVDDLRLGAEIATLLAEP</sequence>
<dbReference type="InterPro" id="IPR050553">
    <property type="entry name" value="Thioredoxin_ResA/DsbE_sf"/>
</dbReference>
<dbReference type="InterPro" id="IPR036249">
    <property type="entry name" value="Thioredoxin-like_sf"/>
</dbReference>